<accession>A0A7X2S318</accession>
<evidence type="ECO:0000313" key="2">
    <source>
        <dbReference type="Proteomes" id="UP000434639"/>
    </source>
</evidence>
<comment type="caution">
    <text evidence="1">The sequence shown here is derived from an EMBL/GenBank/DDBJ whole genome shotgun (WGS) entry which is preliminary data.</text>
</comment>
<organism evidence="1 2">
    <name type="scientific">Metabacillus mangrovi</name>
    <dbReference type="NCBI Taxonomy" id="1491830"/>
    <lineage>
        <taxon>Bacteria</taxon>
        <taxon>Bacillati</taxon>
        <taxon>Bacillota</taxon>
        <taxon>Bacilli</taxon>
        <taxon>Bacillales</taxon>
        <taxon>Bacillaceae</taxon>
        <taxon>Metabacillus</taxon>
    </lineage>
</organism>
<dbReference type="AlphaFoldDB" id="A0A7X2S318"/>
<dbReference type="RefSeq" id="WP_155110788.1">
    <property type="nucleotide sequence ID" value="NZ_WMIB01000001.1"/>
</dbReference>
<dbReference type="EMBL" id="WMIB01000001">
    <property type="protein sequence ID" value="MTH52268.1"/>
    <property type="molecule type" value="Genomic_DNA"/>
</dbReference>
<protein>
    <recommendedName>
        <fullName evidence="3">Bacterial Pleckstrin homology domain-containing protein</fullName>
    </recommendedName>
</protein>
<name>A0A7X2S318_9BACI</name>
<evidence type="ECO:0008006" key="3">
    <source>
        <dbReference type="Google" id="ProtNLM"/>
    </source>
</evidence>
<evidence type="ECO:0000313" key="1">
    <source>
        <dbReference type="EMBL" id="MTH52268.1"/>
    </source>
</evidence>
<gene>
    <name evidence="1" type="ORF">GKZ89_02530</name>
</gene>
<keyword evidence="2" id="KW-1185">Reference proteome</keyword>
<proteinExistence type="predicted"/>
<reference evidence="1 2" key="1">
    <citation type="journal article" date="2017" name="Int. J. Syst. Evol. Microbiol.">
        <title>Bacillus mangrovi sp. nov., isolated from a sediment sample from a mangrove forest.</title>
        <authorList>
            <person name="Gupta V."/>
            <person name="Singh P.K."/>
            <person name="Korpole S."/>
            <person name="Tanuku N.R.S."/>
            <person name="Pinnaka A.K."/>
        </authorList>
    </citation>
    <scope>NUCLEOTIDE SEQUENCE [LARGE SCALE GENOMIC DNA]</scope>
    <source>
        <strain evidence="1 2">KCTC 33872</strain>
    </source>
</reference>
<sequence length="130" mass="15241">MTGRKVELYKDKAVIRLPWINGLFALKFSLELPYETIEEVIVTPFTPPQFMLRMPGTSIGYLKEGSYKYRGEWYFLSFAHRIPLLNIRLRGHDKYTLAVIEVEKPTEAAAEIRRKIREYEEGKTAEKRAD</sequence>
<dbReference type="Proteomes" id="UP000434639">
    <property type="component" value="Unassembled WGS sequence"/>
</dbReference>
<dbReference type="OrthoDB" id="2375516at2"/>